<dbReference type="Pfam" id="PF04977">
    <property type="entry name" value="DivIC"/>
    <property type="match status" value="1"/>
</dbReference>
<accession>A0A4R8GFF5</accession>
<proteinExistence type="predicted"/>
<organism evidence="12 15">
    <name type="scientific">Halanaerobium congolense</name>
    <dbReference type="NCBI Taxonomy" id="54121"/>
    <lineage>
        <taxon>Bacteria</taxon>
        <taxon>Bacillati</taxon>
        <taxon>Bacillota</taxon>
        <taxon>Clostridia</taxon>
        <taxon>Halanaerobiales</taxon>
        <taxon>Halanaerobiaceae</taxon>
        <taxon>Halanaerobium</taxon>
    </lineage>
</organism>
<dbReference type="AlphaFoldDB" id="A0A4R8GFF5"/>
<sequence>MPRQKKDFLLNPVFIAIIVIIAVIAAFNFYQNITRMTQIENKIKEIEAEIAETEAENEQLQKQIQNSDSKEYIEEVAREKLGLVKPGEKLLIPVESIKEEQGDNQGEENDNNNDN</sequence>
<feature type="coiled-coil region" evidence="7">
    <location>
        <begin position="36"/>
        <end position="70"/>
    </location>
</feature>
<dbReference type="GO" id="GO:0030428">
    <property type="term" value="C:cell septum"/>
    <property type="evidence" value="ECO:0007669"/>
    <property type="project" value="TreeGrafter"/>
</dbReference>
<evidence type="ECO:0000256" key="8">
    <source>
        <dbReference type="SAM" id="MobiDB-lite"/>
    </source>
</evidence>
<keyword evidence="4 9" id="KW-1133">Transmembrane helix</keyword>
<keyword evidence="14" id="KW-1185">Reference proteome</keyword>
<dbReference type="RefSeq" id="WP_089719305.1">
    <property type="nucleotide sequence ID" value="NZ_FNBJ01000003.1"/>
</dbReference>
<evidence type="ECO:0000256" key="6">
    <source>
        <dbReference type="ARBA" id="ARBA00023306"/>
    </source>
</evidence>
<keyword evidence="6" id="KW-0131">Cell cycle</keyword>
<evidence type="ECO:0000256" key="2">
    <source>
        <dbReference type="ARBA" id="ARBA00022618"/>
    </source>
</evidence>
<dbReference type="GO" id="GO:0043093">
    <property type="term" value="P:FtsZ-dependent cytokinesis"/>
    <property type="evidence" value="ECO:0007669"/>
    <property type="project" value="TreeGrafter"/>
</dbReference>
<keyword evidence="2 12" id="KW-0132">Cell division</keyword>
<keyword evidence="5 9" id="KW-0472">Membrane</keyword>
<feature type="compositionally biased region" description="Acidic residues" evidence="8">
    <location>
        <begin position="105"/>
        <end position="115"/>
    </location>
</feature>
<keyword evidence="1" id="KW-1003">Cell membrane</keyword>
<evidence type="ECO:0000256" key="5">
    <source>
        <dbReference type="ARBA" id="ARBA00023136"/>
    </source>
</evidence>
<keyword evidence="7" id="KW-0175">Coiled coil</keyword>
<dbReference type="InterPro" id="IPR023081">
    <property type="entry name" value="Cell_div_FtsB"/>
</dbReference>
<evidence type="ECO:0000256" key="9">
    <source>
        <dbReference type="SAM" id="Phobius"/>
    </source>
</evidence>
<evidence type="ECO:0000256" key="3">
    <source>
        <dbReference type="ARBA" id="ARBA00022692"/>
    </source>
</evidence>
<dbReference type="InterPro" id="IPR007060">
    <property type="entry name" value="FtsL/DivIC"/>
</dbReference>
<dbReference type="EMBL" id="FOHG01000003">
    <property type="protein sequence ID" value="SES67947.1"/>
    <property type="molecule type" value="Genomic_DNA"/>
</dbReference>
<evidence type="ECO:0000313" key="13">
    <source>
        <dbReference type="Proteomes" id="UP000198612"/>
    </source>
</evidence>
<dbReference type="Proteomes" id="UP000295472">
    <property type="component" value="Unassembled WGS sequence"/>
</dbReference>
<evidence type="ECO:0000313" key="15">
    <source>
        <dbReference type="Proteomes" id="UP000295472"/>
    </source>
</evidence>
<evidence type="ECO:0000313" key="10">
    <source>
        <dbReference type="EMBL" id="SDE87580.1"/>
    </source>
</evidence>
<dbReference type="EMBL" id="FNBJ01000003">
    <property type="protein sequence ID" value="SDE87580.1"/>
    <property type="molecule type" value="Genomic_DNA"/>
</dbReference>
<evidence type="ECO:0000256" key="7">
    <source>
        <dbReference type="SAM" id="Coils"/>
    </source>
</evidence>
<dbReference type="PANTHER" id="PTHR37485:SF1">
    <property type="entry name" value="CELL DIVISION PROTEIN FTSB"/>
    <property type="match status" value="1"/>
</dbReference>
<gene>
    <name evidence="12" type="ORF">C7954_13322</name>
    <name evidence="10" type="ORF">SAMN04488598_10321</name>
    <name evidence="11" type="ORF">SAMN04515652_10321</name>
</gene>
<reference evidence="13 14" key="1">
    <citation type="submission" date="2016-10" db="EMBL/GenBank/DDBJ databases">
        <authorList>
            <person name="Varghese N."/>
            <person name="Submissions S."/>
        </authorList>
    </citation>
    <scope>NUCLEOTIDE SEQUENCE [LARGE SCALE GENOMIC DNA]</scope>
    <source>
        <strain evidence="10 14">WG2</strain>
        <strain evidence="11 13">WG5</strain>
    </source>
</reference>
<protein>
    <submittedName>
        <fullName evidence="12">Cell division protein FtsL</fullName>
    </submittedName>
    <submittedName>
        <fullName evidence="10">Septum formation initiator</fullName>
    </submittedName>
</protein>
<dbReference type="Proteomes" id="UP000198612">
    <property type="component" value="Unassembled WGS sequence"/>
</dbReference>
<feature type="transmembrane region" description="Helical" evidence="9">
    <location>
        <begin position="12"/>
        <end position="30"/>
    </location>
</feature>
<dbReference type="PANTHER" id="PTHR37485">
    <property type="entry name" value="CELL DIVISION PROTEIN FTSB"/>
    <property type="match status" value="1"/>
</dbReference>
<name>A0A4R8GFF5_9FIRM</name>
<evidence type="ECO:0000256" key="1">
    <source>
        <dbReference type="ARBA" id="ARBA00022475"/>
    </source>
</evidence>
<dbReference type="EMBL" id="SOEF01000033">
    <property type="protein sequence ID" value="TDX39164.1"/>
    <property type="molecule type" value="Genomic_DNA"/>
</dbReference>
<evidence type="ECO:0000256" key="4">
    <source>
        <dbReference type="ARBA" id="ARBA00022989"/>
    </source>
</evidence>
<reference evidence="12 15" key="2">
    <citation type="submission" date="2019-03" db="EMBL/GenBank/DDBJ databases">
        <title>Subsurface microbial communities from deep shales in Ohio and West Virginia, USA.</title>
        <authorList>
            <person name="Wrighton K."/>
        </authorList>
    </citation>
    <scope>NUCLEOTIDE SEQUENCE [LARGE SCALE GENOMIC DNA]</scope>
    <source>
        <strain evidence="12 15">DSMZ 11287</strain>
    </source>
</reference>
<evidence type="ECO:0000313" key="14">
    <source>
        <dbReference type="Proteomes" id="UP000199519"/>
    </source>
</evidence>
<feature type="region of interest" description="Disordered" evidence="8">
    <location>
        <begin position="94"/>
        <end position="115"/>
    </location>
</feature>
<dbReference type="Proteomes" id="UP000199519">
    <property type="component" value="Unassembled WGS sequence"/>
</dbReference>
<keyword evidence="3 9" id="KW-0812">Transmembrane</keyword>
<dbReference type="GeneID" id="57013584"/>
<evidence type="ECO:0000313" key="12">
    <source>
        <dbReference type="EMBL" id="TDX39164.1"/>
    </source>
</evidence>
<evidence type="ECO:0000313" key="11">
    <source>
        <dbReference type="EMBL" id="SES67947.1"/>
    </source>
</evidence>